<keyword evidence="1" id="KW-0812">Transmembrane</keyword>
<feature type="signal peptide" evidence="2">
    <location>
        <begin position="1"/>
        <end position="25"/>
    </location>
</feature>
<evidence type="ECO:0000313" key="4">
    <source>
        <dbReference type="Proteomes" id="UP000178432"/>
    </source>
</evidence>
<sequence>MKKFKKNFILLIVLLVFCGWLFAAAAPALAAGIFEQMKDGFIKMTDSAYGGETGTSADEKTFLNSLIDIINYLLTFLGLVFFLIILYAGWLWLTARGNSEEVEKAKKIFQEAIIALIIVFFARLITELVLSQIGKAIYAQ</sequence>
<dbReference type="EMBL" id="MHIF01000073">
    <property type="protein sequence ID" value="OGY45747.1"/>
    <property type="molecule type" value="Genomic_DNA"/>
</dbReference>
<protein>
    <submittedName>
        <fullName evidence="3">Uncharacterized protein</fullName>
    </submittedName>
</protein>
<evidence type="ECO:0000256" key="2">
    <source>
        <dbReference type="SAM" id="SignalP"/>
    </source>
</evidence>
<dbReference type="InterPro" id="IPR043993">
    <property type="entry name" value="T4SS_pilin"/>
</dbReference>
<accession>A0A1G1Y2E7</accession>
<proteinExistence type="predicted"/>
<name>A0A1G1Y2E7_9BACT</name>
<feature type="chain" id="PRO_5009581457" evidence="2">
    <location>
        <begin position="26"/>
        <end position="140"/>
    </location>
</feature>
<comment type="caution">
    <text evidence="3">The sequence shown here is derived from an EMBL/GenBank/DDBJ whole genome shotgun (WGS) entry which is preliminary data.</text>
</comment>
<keyword evidence="1" id="KW-0472">Membrane</keyword>
<gene>
    <name evidence="3" type="ORF">A2663_02895</name>
</gene>
<organism evidence="3 4">
    <name type="scientific">Candidatus Buchananbacteria bacterium RIFCSPHIGHO2_01_FULL_46_12</name>
    <dbReference type="NCBI Taxonomy" id="1797536"/>
    <lineage>
        <taxon>Bacteria</taxon>
        <taxon>Candidatus Buchananiibacteriota</taxon>
    </lineage>
</organism>
<keyword evidence="1" id="KW-1133">Transmembrane helix</keyword>
<keyword evidence="2" id="KW-0732">Signal</keyword>
<reference evidence="3 4" key="1">
    <citation type="journal article" date="2016" name="Nat. Commun.">
        <title>Thousands of microbial genomes shed light on interconnected biogeochemical processes in an aquifer system.</title>
        <authorList>
            <person name="Anantharaman K."/>
            <person name="Brown C.T."/>
            <person name="Hug L.A."/>
            <person name="Sharon I."/>
            <person name="Castelle C.J."/>
            <person name="Probst A.J."/>
            <person name="Thomas B.C."/>
            <person name="Singh A."/>
            <person name="Wilkins M.J."/>
            <person name="Karaoz U."/>
            <person name="Brodie E.L."/>
            <person name="Williams K.H."/>
            <person name="Hubbard S.S."/>
            <person name="Banfield J.F."/>
        </authorList>
    </citation>
    <scope>NUCLEOTIDE SEQUENCE [LARGE SCALE GENOMIC DNA]</scope>
</reference>
<dbReference type="Proteomes" id="UP000178432">
    <property type="component" value="Unassembled WGS sequence"/>
</dbReference>
<evidence type="ECO:0000256" key="1">
    <source>
        <dbReference type="SAM" id="Phobius"/>
    </source>
</evidence>
<feature type="transmembrane region" description="Helical" evidence="1">
    <location>
        <begin position="113"/>
        <end position="134"/>
    </location>
</feature>
<feature type="transmembrane region" description="Helical" evidence="1">
    <location>
        <begin position="69"/>
        <end position="93"/>
    </location>
</feature>
<dbReference type="AlphaFoldDB" id="A0A1G1Y2E7"/>
<evidence type="ECO:0000313" key="3">
    <source>
        <dbReference type="EMBL" id="OGY45747.1"/>
    </source>
</evidence>
<dbReference type="Pfam" id="PF18895">
    <property type="entry name" value="T4SS_pilin"/>
    <property type="match status" value="1"/>
</dbReference>